<keyword evidence="4 11" id="KW-0812">Transmembrane</keyword>
<dbReference type="GO" id="GO:0006417">
    <property type="term" value="P:regulation of translation"/>
    <property type="evidence" value="ECO:0007669"/>
    <property type="project" value="TreeGrafter"/>
</dbReference>
<protein>
    <recommendedName>
        <fullName evidence="10">Regulator of SigK</fullName>
    </recommendedName>
    <alternativeName>
        <fullName evidence="9">Sigma-K anti-sigma factor RskA</fullName>
    </alternativeName>
</protein>
<dbReference type="InterPro" id="IPR051474">
    <property type="entry name" value="Anti-sigma-K/W_factor"/>
</dbReference>
<dbReference type="Proteomes" id="UP000245410">
    <property type="component" value="Unassembled WGS sequence"/>
</dbReference>
<feature type="transmembrane region" description="Helical" evidence="11">
    <location>
        <begin position="95"/>
        <end position="116"/>
    </location>
</feature>
<evidence type="ECO:0000256" key="9">
    <source>
        <dbReference type="ARBA" id="ARBA00029829"/>
    </source>
</evidence>
<dbReference type="PANTHER" id="PTHR37461:SF1">
    <property type="entry name" value="ANTI-SIGMA-K FACTOR RSKA"/>
    <property type="match status" value="1"/>
</dbReference>
<evidence type="ECO:0000256" key="2">
    <source>
        <dbReference type="ARBA" id="ARBA00004236"/>
    </source>
</evidence>
<keyword evidence="3" id="KW-1003">Cell membrane</keyword>
<sequence length="243" mass="25585">MNADVHTLAGAYVLDAVDDLERAAFERHLAECEPCRVEVAELGETVSRLADDTVVEATPPGLRERTLAQAARTPQLRVSAAGATDRRHAGRWRQLTVAAAAAVLLAGGASAVTWTVSNDRISDEQASSDQARQIAAVLDAPDARVFERQLQPGGAATVVISRDRDRGVVLLRDLPTPGPGRIYELWLIRDAEPARSVGRLAEGVRGSTTVIGPVAQAGTFGVSNEPVGGSVAPTRIVGTVELS</sequence>
<evidence type="ECO:0000259" key="13">
    <source>
        <dbReference type="Pfam" id="PF13490"/>
    </source>
</evidence>
<evidence type="ECO:0000256" key="5">
    <source>
        <dbReference type="ARBA" id="ARBA00022989"/>
    </source>
</evidence>
<name>A0A317D434_9ACTN</name>
<dbReference type="PANTHER" id="PTHR37461">
    <property type="entry name" value="ANTI-SIGMA-K FACTOR RSKA"/>
    <property type="match status" value="1"/>
</dbReference>
<dbReference type="AlphaFoldDB" id="A0A317D434"/>
<dbReference type="InterPro" id="IPR018764">
    <property type="entry name" value="RskA_C"/>
</dbReference>
<keyword evidence="7 11" id="KW-0472">Membrane</keyword>
<evidence type="ECO:0000256" key="1">
    <source>
        <dbReference type="ARBA" id="ARBA00004167"/>
    </source>
</evidence>
<evidence type="ECO:0000256" key="8">
    <source>
        <dbReference type="ARBA" id="ARBA00023163"/>
    </source>
</evidence>
<keyword evidence="15" id="KW-1185">Reference proteome</keyword>
<feature type="domain" description="Anti-sigma K factor RskA C-terminal" evidence="12">
    <location>
        <begin position="96"/>
        <end position="234"/>
    </location>
</feature>
<comment type="subcellular location">
    <subcellularLocation>
        <location evidence="2">Cell membrane</location>
    </subcellularLocation>
    <subcellularLocation>
        <location evidence="1">Membrane</location>
        <topology evidence="1">Single-pass membrane protein</topology>
    </subcellularLocation>
</comment>
<dbReference type="OrthoDB" id="153510at2"/>
<evidence type="ECO:0000313" key="15">
    <source>
        <dbReference type="Proteomes" id="UP000245410"/>
    </source>
</evidence>
<dbReference type="InterPro" id="IPR041916">
    <property type="entry name" value="Anti_sigma_zinc_sf"/>
</dbReference>
<keyword evidence="5 11" id="KW-1133">Transmembrane helix</keyword>
<dbReference type="InterPro" id="IPR027383">
    <property type="entry name" value="Znf_put"/>
</dbReference>
<dbReference type="Pfam" id="PF13490">
    <property type="entry name" value="zf-HC2"/>
    <property type="match status" value="1"/>
</dbReference>
<evidence type="ECO:0000259" key="12">
    <source>
        <dbReference type="Pfam" id="PF10099"/>
    </source>
</evidence>
<evidence type="ECO:0000256" key="4">
    <source>
        <dbReference type="ARBA" id="ARBA00022692"/>
    </source>
</evidence>
<keyword evidence="6" id="KW-0805">Transcription regulation</keyword>
<dbReference type="GO" id="GO:0016989">
    <property type="term" value="F:sigma factor antagonist activity"/>
    <property type="evidence" value="ECO:0007669"/>
    <property type="project" value="TreeGrafter"/>
</dbReference>
<feature type="domain" description="Putative zinc-finger" evidence="13">
    <location>
        <begin position="4"/>
        <end position="36"/>
    </location>
</feature>
<comment type="caution">
    <text evidence="14">The sequence shown here is derived from an EMBL/GenBank/DDBJ whole genome shotgun (WGS) entry which is preliminary data.</text>
</comment>
<dbReference type="Pfam" id="PF10099">
    <property type="entry name" value="RskA_C"/>
    <property type="match status" value="1"/>
</dbReference>
<gene>
    <name evidence="14" type="ORF">DKT68_19495</name>
</gene>
<keyword evidence="8" id="KW-0804">Transcription</keyword>
<accession>A0A317D434</accession>
<evidence type="ECO:0000256" key="7">
    <source>
        <dbReference type="ARBA" id="ARBA00023136"/>
    </source>
</evidence>
<dbReference type="EMBL" id="QGKR01000226">
    <property type="protein sequence ID" value="PWR07335.1"/>
    <property type="molecule type" value="Genomic_DNA"/>
</dbReference>
<evidence type="ECO:0000256" key="11">
    <source>
        <dbReference type="SAM" id="Phobius"/>
    </source>
</evidence>
<dbReference type="GO" id="GO:0005886">
    <property type="term" value="C:plasma membrane"/>
    <property type="evidence" value="ECO:0007669"/>
    <property type="project" value="UniProtKB-SubCell"/>
</dbReference>
<evidence type="ECO:0000256" key="6">
    <source>
        <dbReference type="ARBA" id="ARBA00023015"/>
    </source>
</evidence>
<dbReference type="Gene3D" id="1.10.10.1320">
    <property type="entry name" value="Anti-sigma factor, zinc-finger domain"/>
    <property type="match status" value="1"/>
</dbReference>
<dbReference type="RefSeq" id="WP_109818920.1">
    <property type="nucleotide sequence ID" value="NZ_QGKR01000226.1"/>
</dbReference>
<evidence type="ECO:0000313" key="14">
    <source>
        <dbReference type="EMBL" id="PWR07335.1"/>
    </source>
</evidence>
<evidence type="ECO:0000256" key="3">
    <source>
        <dbReference type="ARBA" id="ARBA00022475"/>
    </source>
</evidence>
<proteinExistence type="predicted"/>
<evidence type="ECO:0000256" key="10">
    <source>
        <dbReference type="ARBA" id="ARBA00030803"/>
    </source>
</evidence>
<organism evidence="14 15">
    <name type="scientific">Micromonospora acroterricola</name>
    <dbReference type="NCBI Taxonomy" id="2202421"/>
    <lineage>
        <taxon>Bacteria</taxon>
        <taxon>Bacillati</taxon>
        <taxon>Actinomycetota</taxon>
        <taxon>Actinomycetes</taxon>
        <taxon>Micromonosporales</taxon>
        <taxon>Micromonosporaceae</taxon>
        <taxon>Micromonospora</taxon>
    </lineage>
</organism>
<reference evidence="14 15" key="1">
    <citation type="submission" date="2018-05" db="EMBL/GenBank/DDBJ databases">
        <title>Micromonospora atacamensis sp. nov., a novel actinobacteria isolated from high altitude Atacama Desert soil.</title>
        <authorList>
            <person name="Carro L."/>
            <person name="Golinska P."/>
            <person name="Klenk H.-P."/>
            <person name="Goodfellow M."/>
        </authorList>
    </citation>
    <scope>NUCLEOTIDE SEQUENCE [LARGE SCALE GENOMIC DNA]</scope>
    <source>
        <strain evidence="14 15">5R2A7</strain>
    </source>
</reference>